<dbReference type="InterPro" id="IPR036582">
    <property type="entry name" value="Mao_N_sf"/>
</dbReference>
<evidence type="ECO:0000259" key="1">
    <source>
        <dbReference type="Pfam" id="PF07833"/>
    </source>
</evidence>
<feature type="domain" description="Copper amine oxidase-like N-terminal" evidence="1">
    <location>
        <begin position="33"/>
        <end position="138"/>
    </location>
</feature>
<evidence type="ECO:0000313" key="2">
    <source>
        <dbReference type="EMBL" id="CBI03195.1"/>
    </source>
</evidence>
<dbReference type="AlphaFoldDB" id="E6Q7M0"/>
<sequence>MKHTARRAFVTALFVGALAFASAPASAQNVTVVVNGQVMSFDQAPVMVNNRVFVPMRAIFERLGSSVSYANGNINAQGNGRSVHLAIGSLNASVNGNPLTMDVAPFLVNGRTEVPLRFVAQSLGANVTWNGNTSTVYIGTSGNNNTSTPQPYATQTPSYQSFYLNNEHPANGATVKTTHPKIHATFSQQVDLNSLHVSVDGNDVTSLVYTNASGFDVTPGFALNPGSHNVNVTGTTSNGASFNTGWTFYTSNTATGTAQNYIVNVSPAPNTRTGSSFTLSGRTLPNSQIHIVATGTSTIGGLFQIGTGTFQSDVTADSNGNFNVPISLNVLGGGQIRVILTSVSPNGASVENQVVYSV</sequence>
<dbReference type="Pfam" id="PF07833">
    <property type="entry name" value="Cu_amine_oxidN1"/>
    <property type="match status" value="1"/>
</dbReference>
<accession>E6Q7M0</accession>
<gene>
    <name evidence="2" type="ORF">CARN4_0086</name>
</gene>
<dbReference type="Gene3D" id="3.30.457.10">
    <property type="entry name" value="Copper amine oxidase-like, N-terminal domain"/>
    <property type="match status" value="1"/>
</dbReference>
<reference evidence="2" key="1">
    <citation type="submission" date="2009-10" db="EMBL/GenBank/DDBJ databases">
        <title>Diversity of trophic interactions inside an arsenic-rich microbial ecosystem.</title>
        <authorList>
            <person name="Bertin P.N."/>
            <person name="Heinrich-Salmeron A."/>
            <person name="Pelletier E."/>
            <person name="Goulhen-Chollet F."/>
            <person name="Arsene-Ploetze F."/>
            <person name="Gallien S."/>
            <person name="Calteau A."/>
            <person name="Vallenet D."/>
            <person name="Casiot C."/>
            <person name="Chane-Woon-Ming B."/>
            <person name="Giloteaux L."/>
            <person name="Barakat M."/>
            <person name="Bonnefoy V."/>
            <person name="Bruneel O."/>
            <person name="Chandler M."/>
            <person name="Cleiss J."/>
            <person name="Duran R."/>
            <person name="Elbaz-Poulichet F."/>
            <person name="Fonknechten N."/>
            <person name="Lauga B."/>
            <person name="Mornico D."/>
            <person name="Ortet P."/>
            <person name="Schaeffer C."/>
            <person name="Siguier P."/>
            <person name="Alexander Thil Smith A."/>
            <person name="Van Dorsselaer A."/>
            <person name="Weissenbach J."/>
            <person name="Medigue C."/>
            <person name="Le Paslier D."/>
        </authorList>
    </citation>
    <scope>NUCLEOTIDE SEQUENCE</scope>
</reference>
<comment type="caution">
    <text evidence="2">The sequence shown here is derived from an EMBL/GenBank/DDBJ whole genome shotgun (WGS) entry which is preliminary data.</text>
</comment>
<organism evidence="2">
    <name type="scientific">mine drainage metagenome</name>
    <dbReference type="NCBI Taxonomy" id="410659"/>
    <lineage>
        <taxon>unclassified sequences</taxon>
        <taxon>metagenomes</taxon>
        <taxon>ecological metagenomes</taxon>
    </lineage>
</organism>
<name>E6Q7M0_9ZZZZ</name>
<dbReference type="InterPro" id="IPR012854">
    <property type="entry name" value="Cu_amine_oxidase-like_N"/>
</dbReference>
<dbReference type="SUPFAM" id="SSF55383">
    <property type="entry name" value="Copper amine oxidase, domain N"/>
    <property type="match status" value="2"/>
</dbReference>
<protein>
    <recommendedName>
        <fullName evidence="1">Copper amine oxidase-like N-terminal domain-containing protein</fullName>
    </recommendedName>
</protein>
<proteinExistence type="predicted"/>
<dbReference type="EMBL" id="CABO01000050">
    <property type="protein sequence ID" value="CBI03195.1"/>
    <property type="molecule type" value="Genomic_DNA"/>
</dbReference>